<feature type="transmembrane region" description="Helical" evidence="6">
    <location>
        <begin position="358"/>
        <end position="378"/>
    </location>
</feature>
<accession>A0A4R1SBH2</accession>
<feature type="transmembrane region" description="Helical" evidence="6">
    <location>
        <begin position="44"/>
        <end position="63"/>
    </location>
</feature>
<name>A0A4R1SBH2_HYDET</name>
<comment type="caution">
    <text evidence="7">The sequence shown here is derived from an EMBL/GenBank/DDBJ whole genome shotgun (WGS) entry which is preliminary data.</text>
</comment>
<evidence type="ECO:0000256" key="2">
    <source>
        <dbReference type="ARBA" id="ARBA00022475"/>
    </source>
</evidence>
<keyword evidence="5 6" id="KW-0472">Membrane</keyword>
<dbReference type="AlphaFoldDB" id="A0A4R1SBH2"/>
<evidence type="ECO:0000256" key="3">
    <source>
        <dbReference type="ARBA" id="ARBA00022692"/>
    </source>
</evidence>
<feature type="transmembrane region" description="Helical" evidence="6">
    <location>
        <begin position="12"/>
        <end position="32"/>
    </location>
</feature>
<dbReference type="Pfam" id="PF13440">
    <property type="entry name" value="Polysacc_synt_3"/>
    <property type="match status" value="1"/>
</dbReference>
<feature type="transmembrane region" description="Helical" evidence="6">
    <location>
        <begin position="446"/>
        <end position="466"/>
    </location>
</feature>
<dbReference type="PANTHER" id="PTHR30250">
    <property type="entry name" value="PST FAMILY PREDICTED COLANIC ACID TRANSPORTER"/>
    <property type="match status" value="1"/>
</dbReference>
<evidence type="ECO:0000256" key="4">
    <source>
        <dbReference type="ARBA" id="ARBA00022989"/>
    </source>
</evidence>
<feature type="transmembrane region" description="Helical" evidence="6">
    <location>
        <begin position="150"/>
        <end position="171"/>
    </location>
</feature>
<dbReference type="Proteomes" id="UP000295008">
    <property type="component" value="Unassembled WGS sequence"/>
</dbReference>
<evidence type="ECO:0000256" key="5">
    <source>
        <dbReference type="ARBA" id="ARBA00023136"/>
    </source>
</evidence>
<reference evidence="7 8" key="1">
    <citation type="submission" date="2019-03" db="EMBL/GenBank/DDBJ databases">
        <title>Genomic Encyclopedia of Type Strains, Phase IV (KMG-IV): sequencing the most valuable type-strain genomes for metagenomic binning, comparative biology and taxonomic classification.</title>
        <authorList>
            <person name="Goeker M."/>
        </authorList>
    </citation>
    <scope>NUCLEOTIDE SEQUENCE [LARGE SCALE GENOMIC DNA]</scope>
    <source>
        <strain evidence="7 8">LX-B</strain>
    </source>
</reference>
<keyword evidence="4 6" id="KW-1133">Transmembrane helix</keyword>
<feature type="transmembrane region" description="Helical" evidence="6">
    <location>
        <begin position="84"/>
        <end position="107"/>
    </location>
</feature>
<feature type="transmembrane region" description="Helical" evidence="6">
    <location>
        <begin position="323"/>
        <end position="346"/>
    </location>
</feature>
<evidence type="ECO:0000313" key="7">
    <source>
        <dbReference type="EMBL" id="TCL76759.1"/>
    </source>
</evidence>
<gene>
    <name evidence="7" type="ORF">EDC14_100139</name>
</gene>
<feature type="transmembrane region" description="Helical" evidence="6">
    <location>
        <begin position="177"/>
        <end position="198"/>
    </location>
</feature>
<feature type="transmembrane region" description="Helical" evidence="6">
    <location>
        <begin position="252"/>
        <end position="272"/>
    </location>
</feature>
<evidence type="ECO:0000256" key="1">
    <source>
        <dbReference type="ARBA" id="ARBA00004651"/>
    </source>
</evidence>
<proteinExistence type="predicted"/>
<feature type="transmembrane region" description="Helical" evidence="6">
    <location>
        <begin position="210"/>
        <end position="232"/>
    </location>
</feature>
<dbReference type="OrthoDB" id="3249502at2"/>
<organism evidence="7 8">
    <name type="scientific">Hydrogenispora ethanolica</name>
    <dbReference type="NCBI Taxonomy" id="1082276"/>
    <lineage>
        <taxon>Bacteria</taxon>
        <taxon>Bacillati</taxon>
        <taxon>Bacillota</taxon>
        <taxon>Hydrogenispora</taxon>
    </lineage>
</organism>
<feature type="transmembrane region" description="Helical" evidence="6">
    <location>
        <begin position="384"/>
        <end position="403"/>
    </location>
</feature>
<feature type="transmembrane region" description="Helical" evidence="6">
    <location>
        <begin position="119"/>
        <end position="138"/>
    </location>
</feature>
<keyword evidence="2" id="KW-1003">Cell membrane</keyword>
<dbReference type="PANTHER" id="PTHR30250:SF11">
    <property type="entry name" value="O-ANTIGEN TRANSPORTER-RELATED"/>
    <property type="match status" value="1"/>
</dbReference>
<dbReference type="EMBL" id="SLUN01000001">
    <property type="protein sequence ID" value="TCL76759.1"/>
    <property type="molecule type" value="Genomic_DNA"/>
</dbReference>
<dbReference type="InterPro" id="IPR050833">
    <property type="entry name" value="Poly_Biosynth_Transport"/>
</dbReference>
<keyword evidence="3 6" id="KW-0812">Transmembrane</keyword>
<keyword evidence="8" id="KW-1185">Reference proteome</keyword>
<sequence>MENWGGMFKKSLVYLGSSLLVQILNLFLIPIYTRNFTPGQFGEFTLVTSFQSICTALTGLGIFSGYSRFYYESAEPQRLKNTALTFGIFWGVLNILIILAAAGPLSARVFGSNPHGPEFIGLSAVNALLASLISIYSADMTMRYQAWRSSLVTLANLLLAVVLTFCFLTLLHGGIPGAVRAQTVASGTVLGALLLGDIKHFRPVLDRPGLARMLAYGLGLLPGQIGGWALTLLDRYLMKDLVNLSAVGVYSMGYKIGMLIQPLLLNPFKNIFTPYKFAIYREADGRQRLRRIYAYYNFTGWWVVLGLALFADPALRILTTRAYLAAFTVVPLIATGYFLWSLAEFYSLGLHVANRTMLDSLIVIGGALLNIGLNLLFIPRWGMHGAAAAALGAYLGMSGTYFWAGQRYYRIGIRFWEPAKYCALATVIYLGYRYAKMSCGGLGPELLWGAGLWLSYGWAGYWLGLVPAEATRVLREQLWRGRRHCGQMGHKVLGWLGVSGK</sequence>
<protein>
    <submittedName>
        <fullName evidence="7">O-antigen/teichoic acid export membrane protein</fullName>
    </submittedName>
</protein>
<dbReference type="GO" id="GO:0005886">
    <property type="term" value="C:plasma membrane"/>
    <property type="evidence" value="ECO:0007669"/>
    <property type="project" value="UniProtKB-SubCell"/>
</dbReference>
<evidence type="ECO:0000256" key="6">
    <source>
        <dbReference type="SAM" id="Phobius"/>
    </source>
</evidence>
<evidence type="ECO:0000313" key="8">
    <source>
        <dbReference type="Proteomes" id="UP000295008"/>
    </source>
</evidence>
<comment type="subcellular location">
    <subcellularLocation>
        <location evidence="1">Cell membrane</location>
        <topology evidence="1">Multi-pass membrane protein</topology>
    </subcellularLocation>
</comment>
<feature type="transmembrane region" description="Helical" evidence="6">
    <location>
        <begin position="415"/>
        <end position="434"/>
    </location>
</feature>
<feature type="transmembrane region" description="Helical" evidence="6">
    <location>
        <begin position="293"/>
        <end position="311"/>
    </location>
</feature>